<evidence type="ECO:0000256" key="2">
    <source>
        <dbReference type="ARBA" id="ARBA00022679"/>
    </source>
</evidence>
<dbReference type="AlphaFoldDB" id="A0A1R2BSB5"/>
<feature type="transmembrane region" description="Helical" evidence="7">
    <location>
        <begin position="223"/>
        <end position="243"/>
    </location>
</feature>
<keyword evidence="2 7" id="KW-0808">Transferase</keyword>
<dbReference type="InterPro" id="IPR039859">
    <property type="entry name" value="PFA4/ZDH16/20/ERF2-like"/>
</dbReference>
<accession>A0A1R2BSB5</accession>
<keyword evidence="4 7" id="KW-1133">Transmembrane helix</keyword>
<gene>
    <name evidence="9" type="ORF">SteCoe_20274</name>
</gene>
<dbReference type="PANTHER" id="PTHR12246">
    <property type="entry name" value="PALMITOYLTRANSFERASE ZDHHC16"/>
    <property type="match status" value="1"/>
</dbReference>
<feature type="transmembrane region" description="Helical" evidence="7">
    <location>
        <begin position="263"/>
        <end position="288"/>
    </location>
</feature>
<organism evidence="9 10">
    <name type="scientific">Stentor coeruleus</name>
    <dbReference type="NCBI Taxonomy" id="5963"/>
    <lineage>
        <taxon>Eukaryota</taxon>
        <taxon>Sar</taxon>
        <taxon>Alveolata</taxon>
        <taxon>Ciliophora</taxon>
        <taxon>Postciliodesmatophora</taxon>
        <taxon>Heterotrichea</taxon>
        <taxon>Heterotrichida</taxon>
        <taxon>Stentoridae</taxon>
        <taxon>Stentor</taxon>
    </lineage>
</organism>
<feature type="transmembrane region" description="Helical" evidence="7">
    <location>
        <begin position="107"/>
        <end position="130"/>
    </location>
</feature>
<evidence type="ECO:0000259" key="8">
    <source>
        <dbReference type="Pfam" id="PF01529"/>
    </source>
</evidence>
<dbReference type="PROSITE" id="PS50216">
    <property type="entry name" value="DHHC"/>
    <property type="match status" value="1"/>
</dbReference>
<evidence type="ECO:0000256" key="4">
    <source>
        <dbReference type="ARBA" id="ARBA00022989"/>
    </source>
</evidence>
<evidence type="ECO:0000313" key="10">
    <source>
        <dbReference type="Proteomes" id="UP000187209"/>
    </source>
</evidence>
<evidence type="ECO:0000256" key="3">
    <source>
        <dbReference type="ARBA" id="ARBA00022692"/>
    </source>
</evidence>
<comment type="similarity">
    <text evidence="7">Belongs to the DHHC palmitoyltransferase family.</text>
</comment>
<keyword evidence="5 7" id="KW-0472">Membrane</keyword>
<dbReference type="InterPro" id="IPR001594">
    <property type="entry name" value="Palmitoyltrfase_DHHC"/>
</dbReference>
<keyword evidence="6 7" id="KW-0012">Acyltransferase</keyword>
<reference evidence="9 10" key="1">
    <citation type="submission" date="2016-11" db="EMBL/GenBank/DDBJ databases">
        <title>The macronuclear genome of Stentor coeruleus: a giant cell with tiny introns.</title>
        <authorList>
            <person name="Slabodnick M."/>
            <person name="Ruby J.G."/>
            <person name="Reiff S.B."/>
            <person name="Swart E.C."/>
            <person name="Gosai S."/>
            <person name="Prabakaran S."/>
            <person name="Witkowska E."/>
            <person name="Larue G.E."/>
            <person name="Fisher S."/>
            <person name="Freeman R.M."/>
            <person name="Gunawardena J."/>
            <person name="Chu W."/>
            <person name="Stover N.A."/>
            <person name="Gregory B.D."/>
            <person name="Nowacki M."/>
            <person name="Derisi J."/>
            <person name="Roy S.W."/>
            <person name="Marshall W.F."/>
            <person name="Sood P."/>
        </authorList>
    </citation>
    <scope>NUCLEOTIDE SEQUENCE [LARGE SCALE GENOMIC DNA]</scope>
    <source>
        <strain evidence="9">WM001</strain>
    </source>
</reference>
<dbReference type="Pfam" id="PF01529">
    <property type="entry name" value="DHHC"/>
    <property type="match status" value="1"/>
</dbReference>
<comment type="subcellular location">
    <subcellularLocation>
        <location evidence="1">Membrane</location>
        <topology evidence="1">Multi-pass membrane protein</topology>
    </subcellularLocation>
</comment>
<dbReference type="EMBL" id="MPUH01000460">
    <property type="protein sequence ID" value="OMJ79654.1"/>
    <property type="molecule type" value="Genomic_DNA"/>
</dbReference>
<feature type="domain" description="Palmitoyltransferase DHHC" evidence="8">
    <location>
        <begin position="178"/>
        <end position="299"/>
    </location>
</feature>
<comment type="domain">
    <text evidence="7">The DHHC domain is required for palmitoyltransferase activity.</text>
</comment>
<evidence type="ECO:0000256" key="7">
    <source>
        <dbReference type="RuleBase" id="RU079119"/>
    </source>
</evidence>
<sequence>MFNEVREYSLFSQTSAYVVPPEIPSEVHQLPYGFTSGILYFQFEKKNINTEVSVKDRIMMIVPVIIMLSIILIETRAYMFWYILPMMDQIGFFTSTYTFSSLLSSKYSLHFLIFLALCINLYISTLLTIFTPPGEVIQDLQLEANNLRENIFQVMISEDFLEKMKKHGNCERKRTLFPRFCRSCLMVKPDRSHHCSVCNKCVLKMDHHCPYVNNCIGQKNYKYFMNMVMSGTAASVFISFTMWEGVKMAWENSEYDVNYQVYIGIAYFGNVVLSVVLCAFCFFHFYLISNALTTIEFREKMTVKFDKSPYHVSCLNNFVEVFGSNPFVWCLPLSKVYLGPNSSDPLLSFKSSESLHV</sequence>
<evidence type="ECO:0000256" key="6">
    <source>
        <dbReference type="ARBA" id="ARBA00023315"/>
    </source>
</evidence>
<evidence type="ECO:0000256" key="1">
    <source>
        <dbReference type="ARBA" id="ARBA00004141"/>
    </source>
</evidence>
<dbReference type="GO" id="GO:0016020">
    <property type="term" value="C:membrane"/>
    <property type="evidence" value="ECO:0007669"/>
    <property type="project" value="UniProtKB-SubCell"/>
</dbReference>
<dbReference type="Proteomes" id="UP000187209">
    <property type="component" value="Unassembled WGS sequence"/>
</dbReference>
<proteinExistence type="inferred from homology"/>
<evidence type="ECO:0000256" key="5">
    <source>
        <dbReference type="ARBA" id="ARBA00023136"/>
    </source>
</evidence>
<comment type="catalytic activity">
    <reaction evidence="7">
        <text>L-cysteinyl-[protein] + hexadecanoyl-CoA = S-hexadecanoyl-L-cysteinyl-[protein] + CoA</text>
        <dbReference type="Rhea" id="RHEA:36683"/>
        <dbReference type="Rhea" id="RHEA-COMP:10131"/>
        <dbReference type="Rhea" id="RHEA-COMP:11032"/>
        <dbReference type="ChEBI" id="CHEBI:29950"/>
        <dbReference type="ChEBI" id="CHEBI:57287"/>
        <dbReference type="ChEBI" id="CHEBI:57379"/>
        <dbReference type="ChEBI" id="CHEBI:74151"/>
        <dbReference type="EC" id="2.3.1.225"/>
    </reaction>
</comment>
<evidence type="ECO:0000313" key="9">
    <source>
        <dbReference type="EMBL" id="OMJ79654.1"/>
    </source>
</evidence>
<dbReference type="GO" id="GO:0019706">
    <property type="term" value="F:protein-cysteine S-palmitoyltransferase activity"/>
    <property type="evidence" value="ECO:0007669"/>
    <property type="project" value="UniProtKB-EC"/>
</dbReference>
<name>A0A1R2BSB5_9CILI</name>
<dbReference type="OrthoDB" id="298126at2759"/>
<keyword evidence="3 7" id="KW-0812">Transmembrane</keyword>
<feature type="transmembrane region" description="Helical" evidence="7">
    <location>
        <begin position="58"/>
        <end position="84"/>
    </location>
</feature>
<comment type="caution">
    <text evidence="9">The sequence shown here is derived from an EMBL/GenBank/DDBJ whole genome shotgun (WGS) entry which is preliminary data.</text>
</comment>
<dbReference type="EC" id="2.3.1.225" evidence="7"/>
<keyword evidence="10" id="KW-1185">Reference proteome</keyword>
<protein>
    <recommendedName>
        <fullName evidence="7">Palmitoyltransferase</fullName>
        <ecNumber evidence="7">2.3.1.225</ecNumber>
    </recommendedName>
</protein>